<reference evidence="2" key="1">
    <citation type="submission" date="2016-04" db="EMBL/GenBank/DDBJ databases">
        <authorList>
            <person name="Strepis N."/>
        </authorList>
    </citation>
    <scope>NUCLEOTIDE SEQUENCE [LARGE SCALE GENOMIC DNA]</scope>
</reference>
<gene>
    <name evidence="1" type="ORF">TPAS_70</name>
</gene>
<organism evidence="1 2">
    <name type="scientific">Trichococcus pasteurii</name>
    <dbReference type="NCBI Taxonomy" id="43064"/>
    <lineage>
        <taxon>Bacteria</taxon>
        <taxon>Bacillati</taxon>
        <taxon>Bacillota</taxon>
        <taxon>Bacilli</taxon>
        <taxon>Lactobacillales</taxon>
        <taxon>Carnobacteriaceae</taxon>
        <taxon>Trichococcus</taxon>
    </lineage>
</organism>
<dbReference type="AlphaFoldDB" id="A0A1W1IBN0"/>
<protein>
    <submittedName>
        <fullName evidence="1">Uncharacterized protein</fullName>
    </submittedName>
</protein>
<sequence>MSCDFGLSLMYTQPENHFFGNKELKKQQKLRTFLRNSIDFELVIAYTVKCCESF</sequence>
<keyword evidence="2" id="KW-1185">Reference proteome</keyword>
<proteinExistence type="predicted"/>
<dbReference type="EMBL" id="FWEY01000001">
    <property type="protein sequence ID" value="SLM50400.1"/>
    <property type="molecule type" value="Genomic_DNA"/>
</dbReference>
<dbReference type="Proteomes" id="UP000195985">
    <property type="component" value="Unassembled WGS sequence"/>
</dbReference>
<accession>A0A1W1IBN0</accession>
<evidence type="ECO:0000313" key="2">
    <source>
        <dbReference type="Proteomes" id="UP000195985"/>
    </source>
</evidence>
<dbReference type="STRING" id="43064.SAMN04488086_10275"/>
<evidence type="ECO:0000313" key="1">
    <source>
        <dbReference type="EMBL" id="SLM50400.1"/>
    </source>
</evidence>
<name>A0A1W1IBN0_9LACT</name>